<proteinExistence type="predicted"/>
<dbReference type="AlphaFoldDB" id="A0AAU9V334"/>
<organism evidence="1 2">
    <name type="scientific">Euphydryas editha</name>
    <name type="common">Edith's checkerspot</name>
    <dbReference type="NCBI Taxonomy" id="104508"/>
    <lineage>
        <taxon>Eukaryota</taxon>
        <taxon>Metazoa</taxon>
        <taxon>Ecdysozoa</taxon>
        <taxon>Arthropoda</taxon>
        <taxon>Hexapoda</taxon>
        <taxon>Insecta</taxon>
        <taxon>Pterygota</taxon>
        <taxon>Neoptera</taxon>
        <taxon>Endopterygota</taxon>
        <taxon>Lepidoptera</taxon>
        <taxon>Glossata</taxon>
        <taxon>Ditrysia</taxon>
        <taxon>Papilionoidea</taxon>
        <taxon>Nymphalidae</taxon>
        <taxon>Nymphalinae</taxon>
        <taxon>Euphydryas</taxon>
    </lineage>
</organism>
<accession>A0AAU9V334</accession>
<sequence length="118" mass="13014">MPPNTKLHPATRVTLTPPEVTIASWIQLTILDLPTGLYLDTAATQKPAVRYQIVLTFRGALDALLAKLEGELVNRIVDLVRLVVCYNRLDRQAMDVSKALQLKCSCSFDCIETSAACL</sequence>
<comment type="caution">
    <text evidence="1">The sequence shown here is derived from an EMBL/GenBank/DDBJ whole genome shotgun (WGS) entry which is preliminary data.</text>
</comment>
<protein>
    <submittedName>
        <fullName evidence="1">Uncharacterized protein</fullName>
    </submittedName>
</protein>
<evidence type="ECO:0000313" key="2">
    <source>
        <dbReference type="Proteomes" id="UP001153954"/>
    </source>
</evidence>
<name>A0AAU9V334_EUPED</name>
<keyword evidence="2" id="KW-1185">Reference proteome</keyword>
<dbReference type="EMBL" id="CAKOGL010000028">
    <property type="protein sequence ID" value="CAH2105929.1"/>
    <property type="molecule type" value="Genomic_DNA"/>
</dbReference>
<evidence type="ECO:0000313" key="1">
    <source>
        <dbReference type="EMBL" id="CAH2105929.1"/>
    </source>
</evidence>
<reference evidence="1" key="1">
    <citation type="submission" date="2022-03" db="EMBL/GenBank/DDBJ databases">
        <authorList>
            <person name="Tunstrom K."/>
        </authorList>
    </citation>
    <scope>NUCLEOTIDE SEQUENCE</scope>
</reference>
<gene>
    <name evidence="1" type="ORF">EEDITHA_LOCUS20127</name>
</gene>
<dbReference type="Proteomes" id="UP001153954">
    <property type="component" value="Unassembled WGS sequence"/>
</dbReference>